<dbReference type="PROSITE" id="PS51160">
    <property type="entry name" value="ACYLPHOSPHATASE_3"/>
    <property type="match status" value="1"/>
</dbReference>
<evidence type="ECO:0000313" key="8">
    <source>
        <dbReference type="EMBL" id="RKD73173.1"/>
    </source>
</evidence>
<comment type="caution">
    <text evidence="8">The sequence shown here is derived from an EMBL/GenBank/DDBJ whole genome shotgun (WGS) entry which is preliminary data.</text>
</comment>
<evidence type="ECO:0000256" key="1">
    <source>
        <dbReference type="ARBA" id="ARBA00005614"/>
    </source>
</evidence>
<dbReference type="AlphaFoldDB" id="A0A419V3U0"/>
<evidence type="ECO:0000256" key="2">
    <source>
        <dbReference type="ARBA" id="ARBA00012150"/>
    </source>
</evidence>
<comment type="catalytic activity">
    <reaction evidence="4 5">
        <text>an acyl phosphate + H2O = a carboxylate + phosphate + H(+)</text>
        <dbReference type="Rhea" id="RHEA:14965"/>
        <dbReference type="ChEBI" id="CHEBI:15377"/>
        <dbReference type="ChEBI" id="CHEBI:15378"/>
        <dbReference type="ChEBI" id="CHEBI:29067"/>
        <dbReference type="ChEBI" id="CHEBI:43474"/>
        <dbReference type="ChEBI" id="CHEBI:59918"/>
        <dbReference type="EC" id="3.6.1.7"/>
    </reaction>
</comment>
<comment type="similarity">
    <text evidence="1 6">Belongs to the acylphosphatase family.</text>
</comment>
<feature type="active site" evidence="5">
    <location>
        <position position="35"/>
    </location>
</feature>
<dbReference type="EC" id="3.6.1.7" evidence="2 5"/>
<keyword evidence="9" id="KW-1185">Reference proteome</keyword>
<evidence type="ECO:0000313" key="9">
    <source>
        <dbReference type="Proteomes" id="UP000285120"/>
    </source>
</evidence>
<dbReference type="SUPFAM" id="SSF54975">
    <property type="entry name" value="Acylphosphatase/BLUF domain-like"/>
    <property type="match status" value="1"/>
</dbReference>
<dbReference type="Proteomes" id="UP000285120">
    <property type="component" value="Unassembled WGS sequence"/>
</dbReference>
<dbReference type="RefSeq" id="WP_120193547.1">
    <property type="nucleotide sequence ID" value="NZ_RAPK01000009.1"/>
</dbReference>
<dbReference type="OrthoDB" id="9808093at2"/>
<evidence type="ECO:0000256" key="3">
    <source>
        <dbReference type="ARBA" id="ARBA00015991"/>
    </source>
</evidence>
<dbReference type="InterPro" id="IPR020456">
    <property type="entry name" value="Acylphosphatase"/>
</dbReference>
<protein>
    <recommendedName>
        <fullName evidence="3 5">acylphosphatase</fullName>
        <ecNumber evidence="2 5">3.6.1.7</ecNumber>
    </recommendedName>
</protein>
<feature type="domain" description="Acylphosphatase-like" evidence="7">
    <location>
        <begin position="2"/>
        <end position="88"/>
    </location>
</feature>
<evidence type="ECO:0000259" key="7">
    <source>
        <dbReference type="PROSITE" id="PS51160"/>
    </source>
</evidence>
<sequence>MKQHIIVHGLVQGVGFRQFTKMEADKLSIYGWVHNKTDNTVEIAAEGDDKAMRSFLTSVEKGPRFSKVDKIEVNPIDEVDHKQSFKVK</sequence>
<dbReference type="PANTHER" id="PTHR47268:SF4">
    <property type="entry name" value="ACYLPHOSPHATASE"/>
    <property type="match status" value="1"/>
</dbReference>
<evidence type="ECO:0000256" key="6">
    <source>
        <dbReference type="RuleBase" id="RU004168"/>
    </source>
</evidence>
<dbReference type="PROSITE" id="PS00150">
    <property type="entry name" value="ACYLPHOSPHATASE_1"/>
    <property type="match status" value="1"/>
</dbReference>
<keyword evidence="5" id="KW-0378">Hydrolase</keyword>
<proteinExistence type="inferred from homology"/>
<dbReference type="InterPro" id="IPR001792">
    <property type="entry name" value="Acylphosphatase-like_dom"/>
</dbReference>
<gene>
    <name evidence="8" type="ORF">ATL39_2379</name>
</gene>
<reference evidence="8 9" key="1">
    <citation type="submission" date="2018-09" db="EMBL/GenBank/DDBJ databases">
        <title>Genomic Encyclopedia of Archaeal and Bacterial Type Strains, Phase II (KMG-II): from individual species to whole genera.</title>
        <authorList>
            <person name="Goeker M."/>
        </authorList>
    </citation>
    <scope>NUCLEOTIDE SEQUENCE [LARGE SCALE GENOMIC DNA]</scope>
    <source>
        <strain evidence="8 9">DSM 17008</strain>
    </source>
</reference>
<dbReference type="InterPro" id="IPR017968">
    <property type="entry name" value="Acylphosphatase_CS"/>
</dbReference>
<evidence type="ECO:0000256" key="4">
    <source>
        <dbReference type="ARBA" id="ARBA00047645"/>
    </source>
</evidence>
<evidence type="ECO:0000256" key="5">
    <source>
        <dbReference type="PROSITE-ProRule" id="PRU00520"/>
    </source>
</evidence>
<dbReference type="PANTHER" id="PTHR47268">
    <property type="entry name" value="ACYLPHOSPHATASE"/>
    <property type="match status" value="1"/>
</dbReference>
<name>A0A419V3U0_9BACL</name>
<dbReference type="Gene3D" id="3.30.70.100">
    <property type="match status" value="1"/>
</dbReference>
<organism evidence="8 9">
    <name type="scientific">Sinobaca qinghaiensis</name>
    <dbReference type="NCBI Taxonomy" id="342944"/>
    <lineage>
        <taxon>Bacteria</taxon>
        <taxon>Bacillati</taxon>
        <taxon>Bacillota</taxon>
        <taxon>Bacilli</taxon>
        <taxon>Bacillales</taxon>
        <taxon>Sporolactobacillaceae</taxon>
        <taxon>Sinobaca</taxon>
    </lineage>
</organism>
<dbReference type="EMBL" id="RAPK01000009">
    <property type="protein sequence ID" value="RKD73173.1"/>
    <property type="molecule type" value="Genomic_DNA"/>
</dbReference>
<feature type="active site" evidence="5">
    <location>
        <position position="17"/>
    </location>
</feature>
<dbReference type="GO" id="GO:0003998">
    <property type="term" value="F:acylphosphatase activity"/>
    <property type="evidence" value="ECO:0007669"/>
    <property type="project" value="UniProtKB-EC"/>
</dbReference>
<dbReference type="InterPro" id="IPR036046">
    <property type="entry name" value="Acylphosphatase-like_dom_sf"/>
</dbReference>
<dbReference type="Pfam" id="PF00708">
    <property type="entry name" value="Acylphosphatase"/>
    <property type="match status" value="1"/>
</dbReference>
<accession>A0A419V3U0</accession>